<dbReference type="Proteomes" id="UP000299102">
    <property type="component" value="Unassembled WGS sequence"/>
</dbReference>
<feature type="compositionally biased region" description="Basic and acidic residues" evidence="1">
    <location>
        <begin position="132"/>
        <end position="141"/>
    </location>
</feature>
<gene>
    <name evidence="2" type="ORF">EVAR_67907_1</name>
</gene>
<dbReference type="EMBL" id="BGZK01001405">
    <property type="protein sequence ID" value="GBP79231.1"/>
    <property type="molecule type" value="Genomic_DNA"/>
</dbReference>
<protein>
    <submittedName>
        <fullName evidence="2">Uncharacterized protein</fullName>
    </submittedName>
</protein>
<evidence type="ECO:0000256" key="1">
    <source>
        <dbReference type="SAM" id="MobiDB-lite"/>
    </source>
</evidence>
<name>A0A4C1YRW1_EUMVA</name>
<dbReference type="AlphaFoldDB" id="A0A4C1YRW1"/>
<feature type="region of interest" description="Disordered" evidence="1">
    <location>
        <begin position="132"/>
        <end position="156"/>
    </location>
</feature>
<evidence type="ECO:0000313" key="3">
    <source>
        <dbReference type="Proteomes" id="UP000299102"/>
    </source>
</evidence>
<organism evidence="2 3">
    <name type="scientific">Eumeta variegata</name>
    <name type="common">Bagworm moth</name>
    <name type="synonym">Eumeta japonica</name>
    <dbReference type="NCBI Taxonomy" id="151549"/>
    <lineage>
        <taxon>Eukaryota</taxon>
        <taxon>Metazoa</taxon>
        <taxon>Ecdysozoa</taxon>
        <taxon>Arthropoda</taxon>
        <taxon>Hexapoda</taxon>
        <taxon>Insecta</taxon>
        <taxon>Pterygota</taxon>
        <taxon>Neoptera</taxon>
        <taxon>Endopterygota</taxon>
        <taxon>Lepidoptera</taxon>
        <taxon>Glossata</taxon>
        <taxon>Ditrysia</taxon>
        <taxon>Tineoidea</taxon>
        <taxon>Psychidae</taxon>
        <taxon>Oiketicinae</taxon>
        <taxon>Eumeta</taxon>
    </lineage>
</organism>
<keyword evidence="3" id="KW-1185">Reference proteome</keyword>
<reference evidence="2 3" key="1">
    <citation type="journal article" date="2019" name="Commun. Biol.">
        <title>The bagworm genome reveals a unique fibroin gene that provides high tensile strength.</title>
        <authorList>
            <person name="Kono N."/>
            <person name="Nakamura H."/>
            <person name="Ohtoshi R."/>
            <person name="Tomita M."/>
            <person name="Numata K."/>
            <person name="Arakawa K."/>
        </authorList>
    </citation>
    <scope>NUCLEOTIDE SEQUENCE [LARGE SCALE GENOMIC DNA]</scope>
</reference>
<sequence length="273" mass="30890">MVPIEMGREAVAVYLEKKWRWTGHMMRDKRGKCKVSEWCPRDGKRRKTVYKMGGRHQNERWRRMYSRHGNSAHDIRNLFALPGGSECDNRDSDPVSEEASETLRRYVRSEAVWSSTARDRRGADVEIIRGAKLQSHEERRPRTSHRRGRPSYLSRVPGVHRRGCARTHHGLGLFMPVLGVTGSAAAGAAAASLASMILRLRAGTPPHSAISRLMSAEGRSYYSTTNKVRKGPHVDPVFSAHDKGNSAKITSRRDHRDYENQLKRYALSGSNDC</sequence>
<evidence type="ECO:0000313" key="2">
    <source>
        <dbReference type="EMBL" id="GBP79231.1"/>
    </source>
</evidence>
<accession>A0A4C1YRW1</accession>
<proteinExistence type="predicted"/>
<comment type="caution">
    <text evidence="2">The sequence shown here is derived from an EMBL/GenBank/DDBJ whole genome shotgun (WGS) entry which is preliminary data.</text>
</comment>